<sequence length="561" mass="60205">MRTATTAAISLEVPVLRPDQDPSTAERKADPVGLVDRIELAPNALRRWARDTPESVFLEHRDGRRITYRDAEADVLSWAAALHRAGVTPGEHIAYLLSDPLDAARVWLACGIGGHVCVPVNTAYFGRMLAHILGDSDSVALVVSGDLADRVLALLPELPKMRLVVVTDGEAPAPEGSAAYVRTAASLFADVDGIPGFHGPEPYELASVIYTSGTTGPSKGVLTPWAAMAGHWGWVPEDTVVCGEGLFAPVPLFHVSGLGALQYATARGARFVTRDRFSGTDFWADVRATGSVAAGIAGPMTAILAARPPSPDDAENPLQSLILGPMIPEMEAFEKRFGVRVATCYGMSEVPAVIATGWDHGPWQTSGKVRPGPLGAEARVVDANDLPLPCGETGELVVRTAAPWTLNAGYHNNPEATAAAWRNGWFHTGDAFRQDEEGRFYFVDRMKDAIRRRGENISSFEVENFVLEHPSVAECAAFAVPAALGGDEVMVAVVPDDEGAVDPAALVEFLTGRMPGYMVPRYVDVVAELPRNTTSLRLQKHVLRDRGVGAATWDREAGRHM</sequence>
<dbReference type="Gene3D" id="3.40.50.12780">
    <property type="entry name" value="N-terminal domain of ligase-like"/>
    <property type="match status" value="1"/>
</dbReference>
<dbReference type="PROSITE" id="PS00455">
    <property type="entry name" value="AMP_BINDING"/>
    <property type="match status" value="1"/>
</dbReference>
<dbReference type="InterPro" id="IPR050237">
    <property type="entry name" value="ATP-dep_AMP-bd_enzyme"/>
</dbReference>
<organism evidence="3 4">
    <name type="scientific">Streptodolium elevatio</name>
    <dbReference type="NCBI Taxonomy" id="3157996"/>
    <lineage>
        <taxon>Bacteria</taxon>
        <taxon>Bacillati</taxon>
        <taxon>Actinomycetota</taxon>
        <taxon>Actinomycetes</taxon>
        <taxon>Kitasatosporales</taxon>
        <taxon>Streptomycetaceae</taxon>
        <taxon>Streptodolium</taxon>
    </lineage>
</organism>
<dbReference type="RefSeq" id="WP_358356576.1">
    <property type="nucleotide sequence ID" value="NZ_JBEZFP010000058.1"/>
</dbReference>
<dbReference type="InterPro" id="IPR000873">
    <property type="entry name" value="AMP-dep_synth/lig_dom"/>
</dbReference>
<dbReference type="EMBL" id="JBEZFP010000058">
    <property type="protein sequence ID" value="MEU8136222.1"/>
    <property type="molecule type" value="Genomic_DNA"/>
</dbReference>
<dbReference type="PANTHER" id="PTHR43767:SF1">
    <property type="entry name" value="NONRIBOSOMAL PEPTIDE SYNTHASE PES1 (EUROFUNG)-RELATED"/>
    <property type="match status" value="1"/>
</dbReference>
<evidence type="ECO:0000259" key="2">
    <source>
        <dbReference type="Pfam" id="PF13193"/>
    </source>
</evidence>
<accession>A0ABV3DLX4</accession>
<dbReference type="SUPFAM" id="SSF56801">
    <property type="entry name" value="Acetyl-CoA synthetase-like"/>
    <property type="match status" value="1"/>
</dbReference>
<dbReference type="PANTHER" id="PTHR43767">
    <property type="entry name" value="LONG-CHAIN-FATTY-ACID--COA LIGASE"/>
    <property type="match status" value="1"/>
</dbReference>
<evidence type="ECO:0000313" key="3">
    <source>
        <dbReference type="EMBL" id="MEU8136222.1"/>
    </source>
</evidence>
<evidence type="ECO:0000313" key="4">
    <source>
        <dbReference type="Proteomes" id="UP001551482"/>
    </source>
</evidence>
<dbReference type="Pfam" id="PF13193">
    <property type="entry name" value="AMP-binding_C"/>
    <property type="match status" value="1"/>
</dbReference>
<dbReference type="InterPro" id="IPR045851">
    <property type="entry name" value="AMP-bd_C_sf"/>
</dbReference>
<name>A0ABV3DLX4_9ACTN</name>
<dbReference type="InterPro" id="IPR025110">
    <property type="entry name" value="AMP-bd_C"/>
</dbReference>
<gene>
    <name evidence="3" type="ORF">AB0C36_22260</name>
</gene>
<reference evidence="3 4" key="1">
    <citation type="submission" date="2024-06" db="EMBL/GenBank/DDBJ databases">
        <title>The Natural Products Discovery Center: Release of the First 8490 Sequenced Strains for Exploring Actinobacteria Biosynthetic Diversity.</title>
        <authorList>
            <person name="Kalkreuter E."/>
            <person name="Kautsar S.A."/>
            <person name="Yang D."/>
            <person name="Bader C.D."/>
            <person name="Teijaro C.N."/>
            <person name="Fluegel L."/>
            <person name="Davis C.M."/>
            <person name="Simpson J.R."/>
            <person name="Lauterbach L."/>
            <person name="Steele A.D."/>
            <person name="Gui C."/>
            <person name="Meng S."/>
            <person name="Li G."/>
            <person name="Viehrig K."/>
            <person name="Ye F."/>
            <person name="Su P."/>
            <person name="Kiefer A.F."/>
            <person name="Nichols A."/>
            <person name="Cepeda A.J."/>
            <person name="Yan W."/>
            <person name="Fan B."/>
            <person name="Jiang Y."/>
            <person name="Adhikari A."/>
            <person name="Zheng C.-J."/>
            <person name="Schuster L."/>
            <person name="Cowan T.M."/>
            <person name="Smanski M.J."/>
            <person name="Chevrette M.G."/>
            <person name="De Carvalho L.P.S."/>
            <person name="Shen B."/>
        </authorList>
    </citation>
    <scope>NUCLEOTIDE SEQUENCE [LARGE SCALE GENOMIC DNA]</scope>
    <source>
        <strain evidence="3 4">NPDC048946</strain>
    </source>
</reference>
<protein>
    <submittedName>
        <fullName evidence="3">AMP-binding protein</fullName>
    </submittedName>
</protein>
<dbReference type="Pfam" id="PF00501">
    <property type="entry name" value="AMP-binding"/>
    <property type="match status" value="1"/>
</dbReference>
<dbReference type="InterPro" id="IPR042099">
    <property type="entry name" value="ANL_N_sf"/>
</dbReference>
<dbReference type="Gene3D" id="3.30.300.30">
    <property type="match status" value="1"/>
</dbReference>
<feature type="domain" description="AMP-binding enzyme C-terminal" evidence="2">
    <location>
        <begin position="461"/>
        <end position="533"/>
    </location>
</feature>
<proteinExistence type="predicted"/>
<keyword evidence="4" id="KW-1185">Reference proteome</keyword>
<evidence type="ECO:0000259" key="1">
    <source>
        <dbReference type="Pfam" id="PF00501"/>
    </source>
</evidence>
<feature type="domain" description="AMP-dependent synthetase/ligase" evidence="1">
    <location>
        <begin position="45"/>
        <end position="401"/>
    </location>
</feature>
<dbReference type="Proteomes" id="UP001551482">
    <property type="component" value="Unassembled WGS sequence"/>
</dbReference>
<dbReference type="InterPro" id="IPR020845">
    <property type="entry name" value="AMP-binding_CS"/>
</dbReference>
<comment type="caution">
    <text evidence="3">The sequence shown here is derived from an EMBL/GenBank/DDBJ whole genome shotgun (WGS) entry which is preliminary data.</text>
</comment>